<dbReference type="KEGG" id="mros:EHO51_13085"/>
<feature type="region of interest" description="Disordered" evidence="1">
    <location>
        <begin position="142"/>
        <end position="161"/>
    </location>
</feature>
<dbReference type="AlphaFoldDB" id="A0A3G8M6F4"/>
<name>A0A3G8M6F4_9HYPH</name>
<dbReference type="Proteomes" id="UP000273982">
    <property type="component" value="Chromosome"/>
</dbReference>
<dbReference type="RefSeq" id="WP_124739251.1">
    <property type="nucleotide sequence ID" value="NZ_CP034086.1"/>
</dbReference>
<proteinExistence type="predicted"/>
<organism evidence="3 4">
    <name type="scientific">Methylocystis rosea</name>
    <dbReference type="NCBI Taxonomy" id="173366"/>
    <lineage>
        <taxon>Bacteria</taxon>
        <taxon>Pseudomonadati</taxon>
        <taxon>Pseudomonadota</taxon>
        <taxon>Alphaproteobacteria</taxon>
        <taxon>Hyphomicrobiales</taxon>
        <taxon>Methylocystaceae</taxon>
        <taxon>Methylocystis</taxon>
    </lineage>
</organism>
<dbReference type="EMBL" id="CP034086">
    <property type="protein sequence ID" value="AZG77589.1"/>
    <property type="molecule type" value="Genomic_DNA"/>
</dbReference>
<evidence type="ECO:0000256" key="2">
    <source>
        <dbReference type="SAM" id="SignalP"/>
    </source>
</evidence>
<gene>
    <name evidence="3" type="ORF">EHO51_13085</name>
</gene>
<accession>A0A3G8M6F4</accession>
<evidence type="ECO:0000256" key="1">
    <source>
        <dbReference type="SAM" id="MobiDB-lite"/>
    </source>
</evidence>
<feature type="compositionally biased region" description="Basic and acidic residues" evidence="1">
    <location>
        <begin position="147"/>
        <end position="161"/>
    </location>
</feature>
<evidence type="ECO:0000313" key="4">
    <source>
        <dbReference type="Proteomes" id="UP000273982"/>
    </source>
</evidence>
<feature type="signal peptide" evidence="2">
    <location>
        <begin position="1"/>
        <end position="23"/>
    </location>
</feature>
<evidence type="ECO:0000313" key="3">
    <source>
        <dbReference type="EMBL" id="AZG77589.1"/>
    </source>
</evidence>
<protein>
    <submittedName>
        <fullName evidence="3">Uncharacterized protein</fullName>
    </submittedName>
</protein>
<reference evidence="3 4" key="1">
    <citation type="submission" date="2018-11" db="EMBL/GenBank/DDBJ databases">
        <title>Genome squencing of methanotrophic bacteria isolated from alkaline groundwater in Korea.</title>
        <authorList>
            <person name="Nguyen L.N."/>
        </authorList>
    </citation>
    <scope>NUCLEOTIDE SEQUENCE [LARGE SCALE GENOMIC DNA]</scope>
    <source>
        <strain evidence="3 4">GW6</strain>
    </source>
</reference>
<feature type="chain" id="PRO_5018119673" evidence="2">
    <location>
        <begin position="24"/>
        <end position="206"/>
    </location>
</feature>
<sequence>MIHLSLRLALFLLVFADAAAAQAPPLQSQPDWPCRQVRVPEVAVGGVWAGPPLDAAMKHWRDDATIADLVTRLAQRRTQMDEAETLIAQFAKSAGDKRKERLTTLFAGVYERMNDERRDLVNGLDRLGRRLKAMAETARQETQTLRELQDQKPPDPEAMKKASEAVQWRLRLFEEQRRMVGYVCESPALIEQRFGTLARAIQQAME</sequence>
<keyword evidence="2" id="KW-0732">Signal</keyword>